<comment type="caution">
    <text evidence="1">The sequence shown here is derived from an EMBL/GenBank/DDBJ whole genome shotgun (WGS) entry which is preliminary data.</text>
</comment>
<proteinExistence type="predicted"/>
<reference evidence="1" key="1">
    <citation type="journal article" date="2015" name="Nature">
        <title>Complex archaea that bridge the gap between prokaryotes and eukaryotes.</title>
        <authorList>
            <person name="Spang A."/>
            <person name="Saw J.H."/>
            <person name="Jorgensen S.L."/>
            <person name="Zaremba-Niedzwiedzka K."/>
            <person name="Martijn J."/>
            <person name="Lind A.E."/>
            <person name="van Eijk R."/>
            <person name="Schleper C."/>
            <person name="Guy L."/>
            <person name="Ettema T.J."/>
        </authorList>
    </citation>
    <scope>NUCLEOTIDE SEQUENCE</scope>
</reference>
<accession>A0A0F9DC69</accession>
<gene>
    <name evidence="1" type="ORF">LCGC14_2297200</name>
</gene>
<evidence type="ECO:0000313" key="1">
    <source>
        <dbReference type="EMBL" id="KKL51271.1"/>
    </source>
</evidence>
<organism evidence="1">
    <name type="scientific">marine sediment metagenome</name>
    <dbReference type="NCBI Taxonomy" id="412755"/>
    <lineage>
        <taxon>unclassified sequences</taxon>
        <taxon>metagenomes</taxon>
        <taxon>ecological metagenomes</taxon>
    </lineage>
</organism>
<dbReference type="EMBL" id="LAZR01032308">
    <property type="protein sequence ID" value="KKL51271.1"/>
    <property type="molecule type" value="Genomic_DNA"/>
</dbReference>
<dbReference type="AlphaFoldDB" id="A0A0F9DC69"/>
<protein>
    <submittedName>
        <fullName evidence="1">Uncharacterized protein</fullName>
    </submittedName>
</protein>
<name>A0A0F9DC69_9ZZZZ</name>
<sequence length="118" mass="13375">MNKAEMLAHWQSITPDQDIAIEAVAYKHKGSTYDQNGIRLTGSQQFIDSILSRLKELLDYEADDTRLQVVYKQSQDKDTGLPLDSYNCYIQVHERGGEACIMNAIVRGARQRIAARQS</sequence>